<dbReference type="Pfam" id="PF06985">
    <property type="entry name" value="HET"/>
    <property type="match status" value="1"/>
</dbReference>
<dbReference type="Pfam" id="PF12588">
    <property type="entry name" value="PSDC"/>
    <property type="match status" value="1"/>
</dbReference>
<proteinExistence type="predicted"/>
<protein>
    <recommendedName>
        <fullName evidence="7">Heterokaryon incompatibility domain-containing protein</fullName>
    </recommendedName>
</protein>
<keyword evidence="6" id="KW-1185">Reference proteome</keyword>
<reference evidence="5 6" key="1">
    <citation type="journal article" date="2016" name="Sci. Rep.">
        <title>Peltaster fructicola genome reveals evolution from an invasive phytopathogen to an ectophytic parasite.</title>
        <authorList>
            <person name="Xu C."/>
            <person name="Chen H."/>
            <person name="Gleason M.L."/>
            <person name="Xu J.R."/>
            <person name="Liu H."/>
            <person name="Zhang R."/>
            <person name="Sun G."/>
        </authorList>
    </citation>
    <scope>NUCLEOTIDE SEQUENCE [LARGE SCALE GENOMIC DNA]</scope>
    <source>
        <strain evidence="5 6">LNHT1506</strain>
    </source>
</reference>
<gene>
    <name evidence="5" type="ORF">AMS68_006886</name>
</gene>
<feature type="domain" description="L-tryptophan decarboxylase PsiD-like" evidence="4">
    <location>
        <begin position="678"/>
        <end position="817"/>
    </location>
</feature>
<keyword evidence="1" id="KW-0210">Decarboxylase</keyword>
<dbReference type="AlphaFoldDB" id="A0A6H0Y3D7"/>
<dbReference type="Pfam" id="PF02666">
    <property type="entry name" value="PS_Dcarbxylase"/>
    <property type="match status" value="1"/>
</dbReference>
<dbReference type="GO" id="GO:0008654">
    <property type="term" value="P:phospholipid biosynthetic process"/>
    <property type="evidence" value="ECO:0007669"/>
    <property type="project" value="InterPro"/>
</dbReference>
<sequence length="1071" mass="119943">MLVYFPWTICGVLSARLLPRSILDSYGRLTSNYALRALGSIAYKSEHATVEVRLHLIVCNGERFYVQRNLYDFLLQVREARDTAKYWIDAISINQEDILERGQQVATMTVIYSSAERALSWLGTCPFVLDAPETIEGSHLPFDWSVLEGNDISQATKAFIALRPLARLYIVSLSYFSRAWIIQECAVSKELVFMIGRYHLPAEKIFEVARLSTTGTSAMLSEWLAMVTPGSSKKVLAIITGRKDYQQKGSWTLSEYLAAAAGRCASDPRDMVYAGLGMVKQDADTTKIDMCLHSEDPNTLQQLSDYVLTVQLCPTYDRSGVDTFWICGLRLLLESGLHGLSHGCDGWCSTVPDLSGLHSWAPHLFSDRAQMLHTSDKFVAGGTVRAQIQLRADRCLVLASGARIIDTITTVCGTSVVSLPKIILALYYEHPKLYGHTGELFITALARTVIADYVDRRHDIAEPTDDLVDVLSAHLARELDFINSWVRTRAEAVAKQQGVHDIDKVISTTSADLVSRLQTRHELFISRVARERAAHSDAHELNPAPYHHEIDQDTTAESQLDFSSDIKDLNEGWLLTWIAARNKCRSPYEQAMEECMRNRQLFTTKQGYIGIGSPYLKPGDEIMVLAGACIPYAMHRVGSEELRYHMRGDWLPHDHRELKSWLHDTVAASDSKKDQKLHPSVQALADAIEKDTRISMLFDSMFSQIPNKKPYRNDPSGHHEIRDAHHLCQVINHILTTAPEWTHRAHVAGTVGLPFNAIFDWPMATSSGWALFLDPTINGYLKDILNTWGEFLKSPASAKVLGDDSKCWLGPEGKKELTRVSNEAAGTNAKFEELFQCDPSKPNHGFTSWDDFFTRLYNWDYRPVAEPDNDDVIANACESTPYRIAHDVKLEDQFWIKGQPYSIRDMLARDEYVEQFEGGTIYQAFLSALSYHRWNSPVSGKVVKHYVVPGTYFSEPLFEGFADPHGPDPHGEGTAQAYLSAVATRALIFIEADNPKIGLLCVSAIGMVEVSSCDVTVKKGQHIKKGDELGMFHFGGSTHCVLFRKGVKISGFPEVGRKSNVPVRSRLAVVQ</sequence>
<dbReference type="Pfam" id="PF26639">
    <property type="entry name" value="Het-6_barrel"/>
    <property type="match status" value="1"/>
</dbReference>
<evidence type="ECO:0000256" key="2">
    <source>
        <dbReference type="ARBA" id="ARBA00023239"/>
    </source>
</evidence>
<evidence type="ECO:0000259" key="3">
    <source>
        <dbReference type="Pfam" id="PF06985"/>
    </source>
</evidence>
<dbReference type="Proteomes" id="UP000503462">
    <property type="component" value="Chromosome 5"/>
</dbReference>
<dbReference type="OrthoDB" id="5973539at2759"/>
<dbReference type="InterPro" id="IPR052895">
    <property type="entry name" value="HetReg/Transcr_Mod"/>
</dbReference>
<evidence type="ECO:0008006" key="7">
    <source>
        <dbReference type="Google" id="ProtNLM"/>
    </source>
</evidence>
<dbReference type="PANTHER" id="PTHR24148:SF64">
    <property type="entry name" value="HETEROKARYON INCOMPATIBILITY DOMAIN-CONTAINING PROTEIN"/>
    <property type="match status" value="1"/>
</dbReference>
<evidence type="ECO:0000256" key="1">
    <source>
        <dbReference type="ARBA" id="ARBA00022793"/>
    </source>
</evidence>
<accession>A0A6H0Y3D7</accession>
<evidence type="ECO:0000313" key="6">
    <source>
        <dbReference type="Proteomes" id="UP000503462"/>
    </source>
</evidence>
<organism evidence="5 6">
    <name type="scientific">Peltaster fructicola</name>
    <dbReference type="NCBI Taxonomy" id="286661"/>
    <lineage>
        <taxon>Eukaryota</taxon>
        <taxon>Fungi</taxon>
        <taxon>Dikarya</taxon>
        <taxon>Ascomycota</taxon>
        <taxon>Pezizomycotina</taxon>
        <taxon>Dothideomycetes</taxon>
        <taxon>Dothideomycetes incertae sedis</taxon>
        <taxon>Peltaster</taxon>
    </lineage>
</organism>
<keyword evidence="2" id="KW-0456">Lyase</keyword>
<dbReference type="PANTHER" id="PTHR24148">
    <property type="entry name" value="ANKYRIN REPEAT DOMAIN-CONTAINING PROTEIN 39 HOMOLOG-RELATED"/>
    <property type="match status" value="1"/>
</dbReference>
<feature type="domain" description="Heterokaryon incompatibility" evidence="3">
    <location>
        <begin position="55"/>
        <end position="184"/>
    </location>
</feature>
<evidence type="ECO:0000259" key="4">
    <source>
        <dbReference type="Pfam" id="PF12588"/>
    </source>
</evidence>
<dbReference type="GO" id="GO:0004609">
    <property type="term" value="F:phosphatidylserine decarboxylase activity"/>
    <property type="evidence" value="ECO:0007669"/>
    <property type="project" value="InterPro"/>
</dbReference>
<dbReference type="InterPro" id="IPR022237">
    <property type="entry name" value="PsiD-like"/>
</dbReference>
<dbReference type="EMBL" id="CP051143">
    <property type="protein sequence ID" value="QIX01369.1"/>
    <property type="molecule type" value="Genomic_DNA"/>
</dbReference>
<evidence type="ECO:0000313" key="5">
    <source>
        <dbReference type="EMBL" id="QIX01369.1"/>
    </source>
</evidence>
<dbReference type="InterPro" id="IPR010730">
    <property type="entry name" value="HET"/>
</dbReference>
<dbReference type="InterPro" id="IPR003817">
    <property type="entry name" value="PS_Dcarbxylase"/>
</dbReference>
<name>A0A6H0Y3D7_9PEZI</name>